<keyword evidence="4" id="KW-1185">Reference proteome</keyword>
<dbReference type="AlphaFoldDB" id="A0A6A6BHL8"/>
<evidence type="ECO:0000256" key="2">
    <source>
        <dbReference type="SAM" id="SignalP"/>
    </source>
</evidence>
<accession>A0A6A6BHL8</accession>
<dbReference type="Proteomes" id="UP000799438">
    <property type="component" value="Unassembled WGS sequence"/>
</dbReference>
<evidence type="ECO:0000256" key="1">
    <source>
        <dbReference type="SAM" id="MobiDB-lite"/>
    </source>
</evidence>
<gene>
    <name evidence="3" type="ORF">K452DRAFT_308447</name>
</gene>
<protein>
    <recommendedName>
        <fullName evidence="5">Secreted protein</fullName>
    </recommendedName>
</protein>
<sequence>MAVVSLFLLLLSATTARSGNWINGLGQSDASAVRPQPTAAYHSRKTDRRGEHFPNRPLLMRSSSCSAHTDSSHSCLPHCFVRERAPRHVEQRGDVIYLSPSKRSWAWSNASRRAISITSPAKPILTERSRPSLAPDHGARSLAWHPPAMSQSSADPFLYPFFTSSWLRPNARTPHDNAPSKNIPFPRPPLSIAVCPLALFP</sequence>
<feature type="region of interest" description="Disordered" evidence="1">
    <location>
        <begin position="33"/>
        <end position="58"/>
    </location>
</feature>
<dbReference type="RefSeq" id="XP_033397763.1">
    <property type="nucleotide sequence ID" value="XM_033543158.1"/>
</dbReference>
<dbReference type="EMBL" id="ML995485">
    <property type="protein sequence ID" value="KAF2142051.1"/>
    <property type="molecule type" value="Genomic_DNA"/>
</dbReference>
<feature type="signal peptide" evidence="2">
    <location>
        <begin position="1"/>
        <end position="16"/>
    </location>
</feature>
<evidence type="ECO:0000313" key="3">
    <source>
        <dbReference type="EMBL" id="KAF2142051.1"/>
    </source>
</evidence>
<organism evidence="3 4">
    <name type="scientific">Aplosporella prunicola CBS 121167</name>
    <dbReference type="NCBI Taxonomy" id="1176127"/>
    <lineage>
        <taxon>Eukaryota</taxon>
        <taxon>Fungi</taxon>
        <taxon>Dikarya</taxon>
        <taxon>Ascomycota</taxon>
        <taxon>Pezizomycotina</taxon>
        <taxon>Dothideomycetes</taxon>
        <taxon>Dothideomycetes incertae sedis</taxon>
        <taxon>Botryosphaeriales</taxon>
        <taxon>Aplosporellaceae</taxon>
        <taxon>Aplosporella</taxon>
    </lineage>
</organism>
<evidence type="ECO:0008006" key="5">
    <source>
        <dbReference type="Google" id="ProtNLM"/>
    </source>
</evidence>
<evidence type="ECO:0000313" key="4">
    <source>
        <dbReference type="Proteomes" id="UP000799438"/>
    </source>
</evidence>
<dbReference type="GeneID" id="54300655"/>
<proteinExistence type="predicted"/>
<feature type="chain" id="PRO_5025355801" description="Secreted protein" evidence="2">
    <location>
        <begin position="17"/>
        <end position="201"/>
    </location>
</feature>
<keyword evidence="2" id="KW-0732">Signal</keyword>
<name>A0A6A6BHL8_9PEZI</name>
<reference evidence="3" key="1">
    <citation type="journal article" date="2020" name="Stud. Mycol.">
        <title>101 Dothideomycetes genomes: a test case for predicting lifestyles and emergence of pathogens.</title>
        <authorList>
            <person name="Haridas S."/>
            <person name="Albert R."/>
            <person name="Binder M."/>
            <person name="Bloem J."/>
            <person name="Labutti K."/>
            <person name="Salamov A."/>
            <person name="Andreopoulos B."/>
            <person name="Baker S."/>
            <person name="Barry K."/>
            <person name="Bills G."/>
            <person name="Bluhm B."/>
            <person name="Cannon C."/>
            <person name="Castanera R."/>
            <person name="Culley D."/>
            <person name="Daum C."/>
            <person name="Ezra D."/>
            <person name="Gonzalez J."/>
            <person name="Henrissat B."/>
            <person name="Kuo A."/>
            <person name="Liang C."/>
            <person name="Lipzen A."/>
            <person name="Lutzoni F."/>
            <person name="Magnuson J."/>
            <person name="Mondo S."/>
            <person name="Nolan M."/>
            <person name="Ohm R."/>
            <person name="Pangilinan J."/>
            <person name="Park H.-J."/>
            <person name="Ramirez L."/>
            <person name="Alfaro M."/>
            <person name="Sun H."/>
            <person name="Tritt A."/>
            <person name="Yoshinaga Y."/>
            <person name="Zwiers L.-H."/>
            <person name="Turgeon B."/>
            <person name="Goodwin S."/>
            <person name="Spatafora J."/>
            <person name="Crous P."/>
            <person name="Grigoriev I."/>
        </authorList>
    </citation>
    <scope>NUCLEOTIDE SEQUENCE</scope>
    <source>
        <strain evidence="3">CBS 121167</strain>
    </source>
</reference>